<dbReference type="SMART" id="SM00867">
    <property type="entry name" value="YceI"/>
    <property type="match status" value="1"/>
</dbReference>
<proteinExistence type="inferred from homology"/>
<dbReference type="SUPFAM" id="SSF101874">
    <property type="entry name" value="YceI-like"/>
    <property type="match status" value="1"/>
</dbReference>
<protein>
    <recommendedName>
        <fullName evidence="3">Lipid/polyisoprenoid-binding YceI-like domain-containing protein</fullName>
    </recommendedName>
</protein>
<evidence type="ECO:0000313" key="5">
    <source>
        <dbReference type="Proteomes" id="UP000186455"/>
    </source>
</evidence>
<name>A0A1Q4VA42_9ACTN</name>
<evidence type="ECO:0000256" key="1">
    <source>
        <dbReference type="ARBA" id="ARBA00008812"/>
    </source>
</evidence>
<feature type="domain" description="Lipid/polyisoprenoid-binding YceI-like" evidence="3">
    <location>
        <begin position="22"/>
        <end position="190"/>
    </location>
</feature>
<dbReference type="GeneID" id="96790621"/>
<accession>A0A1Q4VA42</accession>
<dbReference type="Pfam" id="PF04264">
    <property type="entry name" value="YceI"/>
    <property type="match status" value="1"/>
</dbReference>
<evidence type="ECO:0000256" key="2">
    <source>
        <dbReference type="SAM" id="MobiDB-lite"/>
    </source>
</evidence>
<comment type="similarity">
    <text evidence="1">Belongs to the UPF0312 family.</text>
</comment>
<dbReference type="InterPro" id="IPR007372">
    <property type="entry name" value="Lipid/polyisoprenoid-bd_YceI"/>
</dbReference>
<sequence>MNATPAATAPAERTLSTPPPGTWHLDPLHSSIGFVARHLGFVRVHGRFTDAEGTLTITDPVEATTAEVRVATATIDTGVPVRDNHLRSPEFLDADRHPLIGFRGHRVHRTGDGWAMDGDLTVAGVTRPLTLTGQFLGQDVYPFTGGRRLGFTGRATVDRRDFGVSGLPPLPGARIFVGAGVDIELDISMIDHDIQPFNQQLLGRPQAL</sequence>
<evidence type="ECO:0000259" key="3">
    <source>
        <dbReference type="SMART" id="SM00867"/>
    </source>
</evidence>
<feature type="compositionally biased region" description="Low complexity" evidence="2">
    <location>
        <begin position="1"/>
        <end position="11"/>
    </location>
</feature>
<organism evidence="4 5">
    <name type="scientific">Streptomyces uncialis</name>
    <dbReference type="NCBI Taxonomy" id="1048205"/>
    <lineage>
        <taxon>Bacteria</taxon>
        <taxon>Bacillati</taxon>
        <taxon>Actinomycetota</taxon>
        <taxon>Actinomycetes</taxon>
        <taxon>Kitasatosporales</taxon>
        <taxon>Streptomycetaceae</taxon>
        <taxon>Streptomyces</taxon>
    </lineage>
</organism>
<dbReference type="Gene3D" id="2.40.128.110">
    <property type="entry name" value="Lipid/polyisoprenoid-binding, YceI-like"/>
    <property type="match status" value="1"/>
</dbReference>
<dbReference type="PANTHER" id="PTHR34406">
    <property type="entry name" value="PROTEIN YCEI"/>
    <property type="match status" value="1"/>
</dbReference>
<dbReference type="PANTHER" id="PTHR34406:SF1">
    <property type="entry name" value="PROTEIN YCEI"/>
    <property type="match status" value="1"/>
</dbReference>
<dbReference type="Proteomes" id="UP000186455">
    <property type="component" value="Unassembled WGS sequence"/>
</dbReference>
<evidence type="ECO:0000313" key="4">
    <source>
        <dbReference type="EMBL" id="OKH94728.1"/>
    </source>
</evidence>
<reference evidence="4 5" key="1">
    <citation type="submission" date="2015-06" db="EMBL/GenBank/DDBJ databases">
        <title>Cloning and characterization of the uncialamcin biosynthetic gene cluster.</title>
        <authorList>
            <person name="Yan X."/>
            <person name="Huang T."/>
            <person name="Ge H."/>
            <person name="Shen B."/>
        </authorList>
    </citation>
    <scope>NUCLEOTIDE SEQUENCE [LARGE SCALE GENOMIC DNA]</scope>
    <source>
        <strain evidence="4 5">DCA2648</strain>
    </source>
</reference>
<dbReference type="RefSeq" id="WP_073786615.1">
    <property type="nucleotide sequence ID" value="NZ_CP109290.1"/>
</dbReference>
<gene>
    <name evidence="4" type="ORF">AB852_11065</name>
</gene>
<dbReference type="AlphaFoldDB" id="A0A1Q4VA42"/>
<dbReference type="InterPro" id="IPR036761">
    <property type="entry name" value="TTHA0802/YceI-like_sf"/>
</dbReference>
<comment type="caution">
    <text evidence="4">The sequence shown here is derived from an EMBL/GenBank/DDBJ whole genome shotgun (WGS) entry which is preliminary data.</text>
</comment>
<keyword evidence="5" id="KW-1185">Reference proteome</keyword>
<dbReference type="EMBL" id="LFBV01000002">
    <property type="protein sequence ID" value="OKH94728.1"/>
    <property type="molecule type" value="Genomic_DNA"/>
</dbReference>
<feature type="region of interest" description="Disordered" evidence="2">
    <location>
        <begin position="1"/>
        <end position="21"/>
    </location>
</feature>
<dbReference type="STRING" id="1048205.AB852_11065"/>